<dbReference type="AlphaFoldDB" id="A0ABD0QX82"/>
<comment type="caution">
    <text evidence="1">The sequence shown here is derived from an EMBL/GenBank/DDBJ whole genome shotgun (WGS) entry which is preliminary data.</text>
</comment>
<dbReference type="Proteomes" id="UP001529510">
    <property type="component" value="Unassembled WGS sequence"/>
</dbReference>
<feature type="non-terminal residue" evidence="1">
    <location>
        <position position="127"/>
    </location>
</feature>
<reference evidence="1 2" key="1">
    <citation type="submission" date="2024-05" db="EMBL/GenBank/DDBJ databases">
        <title>Genome sequencing and assembly of Indian major carp, Cirrhinus mrigala (Hamilton, 1822).</title>
        <authorList>
            <person name="Mohindra V."/>
            <person name="Chowdhury L.M."/>
            <person name="Lal K."/>
            <person name="Jena J.K."/>
        </authorList>
    </citation>
    <scope>NUCLEOTIDE SEQUENCE [LARGE SCALE GENOMIC DNA]</scope>
    <source>
        <strain evidence="1">CM1030</strain>
        <tissue evidence="1">Blood</tissue>
    </source>
</reference>
<accession>A0ABD0QX82</accession>
<dbReference type="EMBL" id="JAMKFB020000006">
    <property type="protein sequence ID" value="KAL0190794.1"/>
    <property type="molecule type" value="Genomic_DNA"/>
</dbReference>
<evidence type="ECO:0000313" key="1">
    <source>
        <dbReference type="EMBL" id="KAL0190794.1"/>
    </source>
</evidence>
<name>A0ABD0QX82_CIRMR</name>
<feature type="non-terminal residue" evidence="1">
    <location>
        <position position="1"/>
    </location>
</feature>
<keyword evidence="2" id="KW-1185">Reference proteome</keyword>
<protein>
    <submittedName>
        <fullName evidence="1">Uncharacterized protein</fullName>
    </submittedName>
</protein>
<evidence type="ECO:0000313" key="2">
    <source>
        <dbReference type="Proteomes" id="UP001529510"/>
    </source>
</evidence>
<organism evidence="1 2">
    <name type="scientific">Cirrhinus mrigala</name>
    <name type="common">Mrigala</name>
    <dbReference type="NCBI Taxonomy" id="683832"/>
    <lineage>
        <taxon>Eukaryota</taxon>
        <taxon>Metazoa</taxon>
        <taxon>Chordata</taxon>
        <taxon>Craniata</taxon>
        <taxon>Vertebrata</taxon>
        <taxon>Euteleostomi</taxon>
        <taxon>Actinopterygii</taxon>
        <taxon>Neopterygii</taxon>
        <taxon>Teleostei</taxon>
        <taxon>Ostariophysi</taxon>
        <taxon>Cypriniformes</taxon>
        <taxon>Cyprinidae</taxon>
        <taxon>Labeoninae</taxon>
        <taxon>Labeonini</taxon>
        <taxon>Cirrhinus</taxon>
    </lineage>
</organism>
<gene>
    <name evidence="1" type="ORF">M9458_013492</name>
</gene>
<sequence>ARVGLRPCTPDNPHLLKVATPAISRLPRTIDRFRSVPETNNPGKMGQLTYLDPLSTGRMRSGSGPILAICPPAATTCYLTVLWPSMRWPDTETADQDVLATHLVSPHVGKALHVPWGFSSLGTAPTP</sequence>
<proteinExistence type="predicted"/>